<organism evidence="1 2">
    <name type="scientific">Kalanchoe fedtschenkoi</name>
    <name type="common">Lavender scallops</name>
    <name type="synonym">South American air plant</name>
    <dbReference type="NCBI Taxonomy" id="63787"/>
    <lineage>
        <taxon>Eukaryota</taxon>
        <taxon>Viridiplantae</taxon>
        <taxon>Streptophyta</taxon>
        <taxon>Embryophyta</taxon>
        <taxon>Tracheophyta</taxon>
        <taxon>Spermatophyta</taxon>
        <taxon>Magnoliopsida</taxon>
        <taxon>eudicotyledons</taxon>
        <taxon>Gunneridae</taxon>
        <taxon>Pentapetalae</taxon>
        <taxon>Saxifragales</taxon>
        <taxon>Crassulaceae</taxon>
        <taxon>Kalanchoe</taxon>
    </lineage>
</organism>
<sequence length="99" mass="11218">MSFFVFEAFELVVWGRGSSSHCLWQCLLTMAIFGAGQEPLLHGSSNCKFLNSIFNHDPERSRTATAQQCLAPSFQIFGRGFLMWLEYWIRNLGGVLGRP</sequence>
<proteinExistence type="predicted"/>
<dbReference type="Proteomes" id="UP000594263">
    <property type="component" value="Unplaced"/>
</dbReference>
<keyword evidence="2" id="KW-1185">Reference proteome</keyword>
<protein>
    <submittedName>
        <fullName evidence="1">Uncharacterized protein</fullName>
    </submittedName>
</protein>
<dbReference type="Gramene" id="Kaladp0041s0011.1.v1.1">
    <property type="protein sequence ID" value="Kaladp0041s0011.1.v1.1.CDS.1"/>
    <property type="gene ID" value="Kaladp0041s0011.v1.1"/>
</dbReference>
<evidence type="ECO:0000313" key="1">
    <source>
        <dbReference type="EnsemblPlants" id="Kaladp0041s0011.1.v1.1.CDS.1"/>
    </source>
</evidence>
<reference evidence="1" key="1">
    <citation type="submission" date="2021-01" db="UniProtKB">
        <authorList>
            <consortium name="EnsemblPlants"/>
        </authorList>
    </citation>
    <scope>IDENTIFICATION</scope>
</reference>
<accession>A0A7N0TPI0</accession>
<name>A0A7N0TPI0_KALFE</name>
<dbReference type="AlphaFoldDB" id="A0A7N0TPI0"/>
<evidence type="ECO:0000313" key="2">
    <source>
        <dbReference type="Proteomes" id="UP000594263"/>
    </source>
</evidence>
<dbReference type="EnsemblPlants" id="Kaladp0041s0011.1.v1.1">
    <property type="protein sequence ID" value="Kaladp0041s0011.1.v1.1.CDS.1"/>
    <property type="gene ID" value="Kaladp0041s0011.v1.1"/>
</dbReference>